<dbReference type="CDD" id="cd00096">
    <property type="entry name" value="Ig"/>
    <property type="match status" value="1"/>
</dbReference>
<dbReference type="InterPro" id="IPR007110">
    <property type="entry name" value="Ig-like_dom"/>
</dbReference>
<evidence type="ECO:0000313" key="2">
    <source>
        <dbReference type="EMBL" id="PNI29827.1"/>
    </source>
</evidence>
<dbReference type="PROSITE" id="PS50835">
    <property type="entry name" value="IG_LIKE"/>
    <property type="match status" value="1"/>
</dbReference>
<comment type="caution">
    <text evidence="2">The sequence shown here is derived from an EMBL/GenBank/DDBJ whole genome shotgun (WGS) entry which is preliminary data.</text>
</comment>
<dbReference type="SUPFAM" id="SSF48726">
    <property type="entry name" value="Immunoglobulin"/>
    <property type="match status" value="1"/>
</dbReference>
<feature type="non-terminal residue" evidence="2">
    <location>
        <position position="1"/>
    </location>
</feature>
<feature type="domain" description="Ig-like" evidence="1">
    <location>
        <begin position="1"/>
        <end position="60"/>
    </location>
</feature>
<organism evidence="2 3">
    <name type="scientific">Pan troglodytes</name>
    <name type="common">Chimpanzee</name>
    <dbReference type="NCBI Taxonomy" id="9598"/>
    <lineage>
        <taxon>Eukaryota</taxon>
        <taxon>Metazoa</taxon>
        <taxon>Chordata</taxon>
        <taxon>Craniata</taxon>
        <taxon>Vertebrata</taxon>
        <taxon>Euteleostomi</taxon>
        <taxon>Mammalia</taxon>
        <taxon>Eutheria</taxon>
        <taxon>Euarchontoglires</taxon>
        <taxon>Primates</taxon>
        <taxon>Haplorrhini</taxon>
        <taxon>Catarrhini</taxon>
        <taxon>Hominidae</taxon>
        <taxon>Pan</taxon>
    </lineage>
</organism>
<gene>
    <name evidence="2" type="ORF">CK820_G0041670</name>
</gene>
<dbReference type="Proteomes" id="UP000236370">
    <property type="component" value="Unassembled WGS sequence"/>
</dbReference>
<protein>
    <submittedName>
        <fullName evidence="2">HSPG2 isoform 10</fullName>
    </submittedName>
</protein>
<reference evidence="2 3" key="1">
    <citation type="submission" date="2017-12" db="EMBL/GenBank/DDBJ databases">
        <title>High-resolution comparative analysis of great ape genomes.</title>
        <authorList>
            <person name="Pollen A."/>
            <person name="Hastie A."/>
            <person name="Hormozdiari F."/>
            <person name="Dougherty M."/>
            <person name="Liu R."/>
            <person name="Chaisson M."/>
            <person name="Hoppe E."/>
            <person name="Hill C."/>
            <person name="Pang A."/>
            <person name="Hillier L."/>
            <person name="Baker C."/>
            <person name="Armstrong J."/>
            <person name="Shendure J."/>
            <person name="Paten B."/>
            <person name="Wilson R."/>
            <person name="Chao H."/>
            <person name="Schneider V."/>
            <person name="Ventura M."/>
            <person name="Kronenberg Z."/>
            <person name="Murali S."/>
            <person name="Gordon D."/>
            <person name="Cantsilieris S."/>
            <person name="Munson K."/>
            <person name="Nelson B."/>
            <person name="Raja A."/>
            <person name="Underwood J."/>
            <person name="Diekhans M."/>
            <person name="Fiddes I."/>
            <person name="Haussler D."/>
            <person name="Eichler E."/>
        </authorList>
    </citation>
    <scope>NUCLEOTIDE SEQUENCE [LARGE SCALE GENOMIC DNA]</scope>
    <source>
        <strain evidence="2">Yerkes chimp pedigree #C0471</strain>
    </source>
</reference>
<dbReference type="Gene3D" id="2.60.40.10">
    <property type="entry name" value="Immunoglobulins"/>
    <property type="match status" value="1"/>
</dbReference>
<evidence type="ECO:0000313" key="3">
    <source>
        <dbReference type="Proteomes" id="UP000236370"/>
    </source>
</evidence>
<proteinExistence type="predicted"/>
<dbReference type="AlphaFoldDB" id="A0A2J8K470"/>
<name>A0A2J8K470_PANTR</name>
<dbReference type="EMBL" id="NBAG03000395">
    <property type="protein sequence ID" value="PNI29827.1"/>
    <property type="molecule type" value="Genomic_DNA"/>
</dbReference>
<dbReference type="InterPro" id="IPR036179">
    <property type="entry name" value="Ig-like_dom_sf"/>
</dbReference>
<dbReference type="Pfam" id="PF07679">
    <property type="entry name" value="I-set"/>
    <property type="match status" value="1"/>
</dbReference>
<accession>A0A2J8K470</accession>
<sequence>GTPPLTFQWSRVGSSLPGRATARNELLHFERAAPEDSGRYRCRVTNKVGSAEAFAQLLVQESRTWTRAAKGRIYARPMDLGGRPRPVPSWLSKVGGWLQASAKSREQR</sequence>
<dbReference type="InterPro" id="IPR013783">
    <property type="entry name" value="Ig-like_fold"/>
</dbReference>
<evidence type="ECO:0000259" key="1">
    <source>
        <dbReference type="PROSITE" id="PS50835"/>
    </source>
</evidence>
<dbReference type="InterPro" id="IPR013098">
    <property type="entry name" value="Ig_I-set"/>
</dbReference>